<evidence type="ECO:0000259" key="8">
    <source>
        <dbReference type="PROSITE" id="PS50825"/>
    </source>
</evidence>
<dbReference type="Gene3D" id="3.80.20.20">
    <property type="entry name" value="Receptor L-domain"/>
    <property type="match status" value="1"/>
</dbReference>
<evidence type="ECO:0000256" key="5">
    <source>
        <dbReference type="ARBA" id="ARBA00022737"/>
    </source>
</evidence>
<dbReference type="InterPro" id="IPR003410">
    <property type="entry name" value="HYR_dom"/>
</dbReference>
<comment type="subcellular location">
    <subcellularLocation>
        <location evidence="1">Secreted</location>
        <location evidence="1">Cell wall</location>
    </subcellularLocation>
</comment>
<dbReference type="PANTHER" id="PTHR31018:SF3">
    <property type="entry name" value="RECEPTOR PROTEIN-TYROSINE KINASE"/>
    <property type="match status" value="1"/>
</dbReference>
<evidence type="ECO:0000256" key="4">
    <source>
        <dbReference type="ARBA" id="ARBA00022729"/>
    </source>
</evidence>
<sequence length="1275" mass="134241">MKCSLPTKAIGRWALLLCSLLLSSSATMLAQSCPTGSLTLSSQAQIDAFPTDYPGCAIMPGTLTIIEATPGDITDLSPLSQLTVINGNLGIISNQALTSLQGLEGLTNITGNLGIGNNSNLLSLNGLDGLVSVHGVFNIFSNQSLSNLSGLSSLDYIYDFSLVSNPNLNDIGGVSQVSTIEDRFYVNQCAGLTSLSSIENIDISNMSSLSIANSPNLAICGVSNICDYASVPGNTVNISNNAPGCNSLNDVRTACSPFEGMAPFLTTWKTDSPGTSNSTSITIPTTGTGYSYDVDWENDGIYDDFGVTGSITHDYGTAGTYQVAIRGDFPRIYFNNVGDREKILSVDQWGDIAWASMERAFYGAENLVYNAVDAPDLSNVFSMSSMFFGATSFNGNLNNWDVSNVRFLIFMFANASSFNGDISDWDVSNVRSMLRMFSGAVAFNQPLNQWNTGSVTDIRYMFDGALAFNQPLNNWDVSSCFSLEAVFLGAASFNQPLDNWDVSGSNHFGALFKGAAAFDQDLDTWDVSNGKYFNSTFEGAASFNGDITTWDVSQAERMWNMFADASSFNQDIGNWDVSTVTNMSRMFDGAASFNQNIGNWDVSNLTSMQLLFEEASSFNQDISSWNTSGVTNMDYMFSGATSFNQDISSWEVSSVESMISMFEFAESFDQDLSAWDIASASDMRWMFAEAGLSQTNYDNTLIGWAAQNVQSNVSLGADGLTYCAGETARNTLINTYGWNITGDSKDCPPTPGCTDPTAHNYNPAANQDDGSCETCSDGIQNGDETGVDCGGLLCGPCPIGPPSITAFTEGAILDNGCSNEGRPEEGITIPLAWTAVEGADLYNIVLANAGAAIPLVNANTSATTYVYSCTGCFTNSQAVEVKVRARANGIWTEFSPTVTGSFEPVNTDCPDCIPTVGCSNITVELGPDGHLFLTPGMIDDGASEACGTGTLSLDQEHFTCGDLGIQPVTLTATDGNGGSASCTAQVTIVEGMGLPAPWYGAEVGSAPGTLAGYSPCTASQEVSVTSGALNPINGPEDHLGGAWQSVCGDFTLTARVSSVSNGYAGLVAREGSSAGSRYVGLYTAGGSIYRRESRTVTGGAKQAALHMGSPGGWMRLQRQGNLFRLYRSLNGVQFQLLAQLVVPMGSCTEVGLAVFSIRPGLAVEASFSGVSLSGGGSSLGGGGLQLQGSTVAPQGEALPSALSVFPNPTSGQATLQGLSPEGAAPEVRVYNAQGQMVQQQPIPPGISHIGLDLSAHAPGIYFLHIGGEAVQVVVE</sequence>
<dbReference type="OrthoDB" id="9813840at2"/>
<dbReference type="Pfam" id="PF03382">
    <property type="entry name" value="DUF285"/>
    <property type="match status" value="2"/>
</dbReference>
<organism evidence="9 10">
    <name type="scientific">Phaeodactylibacter luteus</name>
    <dbReference type="NCBI Taxonomy" id="1564516"/>
    <lineage>
        <taxon>Bacteria</taxon>
        <taxon>Pseudomonadati</taxon>
        <taxon>Bacteroidota</taxon>
        <taxon>Saprospiria</taxon>
        <taxon>Saprospirales</taxon>
        <taxon>Haliscomenobacteraceae</taxon>
        <taxon>Phaeodactylibacter</taxon>
    </lineage>
</organism>
<dbReference type="AlphaFoldDB" id="A0A5C6S607"/>
<dbReference type="PROSITE" id="PS50825">
    <property type="entry name" value="HYR"/>
    <property type="match status" value="1"/>
</dbReference>
<proteinExistence type="predicted"/>
<feature type="domain" description="HYR" evidence="8">
    <location>
        <begin position="899"/>
        <end position="990"/>
    </location>
</feature>
<evidence type="ECO:0000256" key="3">
    <source>
        <dbReference type="ARBA" id="ARBA00022525"/>
    </source>
</evidence>
<keyword evidence="3" id="KW-0964">Secreted</keyword>
<dbReference type="Pfam" id="PF18962">
    <property type="entry name" value="Por_Secre_tail"/>
    <property type="match status" value="1"/>
</dbReference>
<dbReference type="EMBL" id="VOOR01000001">
    <property type="protein sequence ID" value="TXB70288.1"/>
    <property type="molecule type" value="Genomic_DNA"/>
</dbReference>
<gene>
    <name evidence="9" type="ORF">FRY97_00880</name>
</gene>
<dbReference type="PROSITE" id="PS51257">
    <property type="entry name" value="PROKAR_LIPOPROTEIN"/>
    <property type="match status" value="1"/>
</dbReference>
<evidence type="ECO:0000313" key="9">
    <source>
        <dbReference type="EMBL" id="TXB70288.1"/>
    </source>
</evidence>
<dbReference type="NCBIfam" id="TIGR04183">
    <property type="entry name" value="Por_Secre_tail"/>
    <property type="match status" value="1"/>
</dbReference>
<keyword evidence="5" id="KW-0677">Repeat</keyword>
<reference evidence="9 10" key="1">
    <citation type="submission" date="2019-08" db="EMBL/GenBank/DDBJ databases">
        <title>Genome of Phaeodactylibacter luteus.</title>
        <authorList>
            <person name="Bowman J.P."/>
        </authorList>
    </citation>
    <scope>NUCLEOTIDE SEQUENCE [LARGE SCALE GENOMIC DNA]</scope>
    <source>
        <strain evidence="9 10">KCTC 42180</strain>
    </source>
</reference>
<dbReference type="PANTHER" id="PTHR31018">
    <property type="entry name" value="SPORULATION-SPECIFIC PROTEIN-RELATED"/>
    <property type="match status" value="1"/>
</dbReference>
<evidence type="ECO:0000256" key="1">
    <source>
        <dbReference type="ARBA" id="ARBA00004191"/>
    </source>
</evidence>
<name>A0A5C6S607_9BACT</name>
<dbReference type="InterPro" id="IPR011889">
    <property type="entry name" value="Liste_lipo_26"/>
</dbReference>
<dbReference type="Gene3D" id="2.60.120.200">
    <property type="match status" value="1"/>
</dbReference>
<evidence type="ECO:0000256" key="2">
    <source>
        <dbReference type="ARBA" id="ARBA00022512"/>
    </source>
</evidence>
<feature type="signal peptide" evidence="7">
    <location>
        <begin position="1"/>
        <end position="30"/>
    </location>
</feature>
<dbReference type="InterPro" id="IPR051648">
    <property type="entry name" value="CWI-Assembly_Regulator"/>
</dbReference>
<dbReference type="Proteomes" id="UP000321580">
    <property type="component" value="Unassembled WGS sequence"/>
</dbReference>
<keyword evidence="10" id="KW-1185">Reference proteome</keyword>
<keyword evidence="6" id="KW-0325">Glycoprotein</keyword>
<comment type="caution">
    <text evidence="9">The sequence shown here is derived from an EMBL/GenBank/DDBJ whole genome shotgun (WGS) entry which is preliminary data.</text>
</comment>
<protein>
    <submittedName>
        <fullName evidence="9">BspA family leucine-rich repeat surface protein</fullName>
    </submittedName>
</protein>
<keyword evidence="2" id="KW-0134">Cell wall</keyword>
<evidence type="ECO:0000256" key="6">
    <source>
        <dbReference type="ARBA" id="ARBA00023180"/>
    </source>
</evidence>
<dbReference type="NCBIfam" id="TIGR02167">
    <property type="entry name" value="Liste_lipo_26"/>
    <property type="match status" value="3"/>
</dbReference>
<feature type="chain" id="PRO_5022838963" evidence="7">
    <location>
        <begin position="31"/>
        <end position="1275"/>
    </location>
</feature>
<dbReference type="GO" id="GO:0030313">
    <property type="term" value="C:cell envelope"/>
    <property type="evidence" value="ECO:0007669"/>
    <property type="project" value="UniProtKB-SubCell"/>
</dbReference>
<accession>A0A5C6S607</accession>
<evidence type="ECO:0000256" key="7">
    <source>
        <dbReference type="SAM" id="SignalP"/>
    </source>
</evidence>
<dbReference type="InterPro" id="IPR036941">
    <property type="entry name" value="Rcpt_L-dom_sf"/>
</dbReference>
<dbReference type="InterPro" id="IPR026444">
    <property type="entry name" value="Secre_tail"/>
</dbReference>
<dbReference type="InterPro" id="IPR005046">
    <property type="entry name" value="DUF285"/>
</dbReference>
<evidence type="ECO:0000313" key="10">
    <source>
        <dbReference type="Proteomes" id="UP000321580"/>
    </source>
</evidence>
<dbReference type="SUPFAM" id="SSF52058">
    <property type="entry name" value="L domain-like"/>
    <property type="match status" value="2"/>
</dbReference>
<keyword evidence="4 7" id="KW-0732">Signal</keyword>